<reference evidence="6" key="2">
    <citation type="journal article" date="2023" name="IMA Fungus">
        <title>Comparative genomic study of the Penicillium genus elucidates a diverse pangenome and 15 lateral gene transfer events.</title>
        <authorList>
            <person name="Petersen C."/>
            <person name="Sorensen T."/>
            <person name="Nielsen M.R."/>
            <person name="Sondergaard T.E."/>
            <person name="Sorensen J.L."/>
            <person name="Fitzpatrick D.A."/>
            <person name="Frisvad J.C."/>
            <person name="Nielsen K.L."/>
        </authorList>
    </citation>
    <scope>NUCLEOTIDE SEQUENCE</scope>
    <source>
        <strain evidence="6">IBT 22155</strain>
    </source>
</reference>
<protein>
    <recommendedName>
        <fullName evidence="5">HTH CENPB-type domain-containing protein</fullName>
    </recommendedName>
</protein>
<evidence type="ECO:0000256" key="4">
    <source>
        <dbReference type="SAM" id="MobiDB-lite"/>
    </source>
</evidence>
<dbReference type="PROSITE" id="PS51253">
    <property type="entry name" value="HTH_CENPB"/>
    <property type="match status" value="1"/>
</dbReference>
<dbReference type="PANTHER" id="PTHR19303">
    <property type="entry name" value="TRANSPOSON"/>
    <property type="match status" value="1"/>
</dbReference>
<dbReference type="OrthoDB" id="4207519at2759"/>
<comment type="subcellular location">
    <subcellularLocation>
        <location evidence="1">Nucleus</location>
    </subcellularLocation>
</comment>
<evidence type="ECO:0000256" key="2">
    <source>
        <dbReference type="ARBA" id="ARBA00023125"/>
    </source>
</evidence>
<name>A0A9W9GX48_9EURO</name>
<dbReference type="AlphaFoldDB" id="A0A9W9GX48"/>
<evidence type="ECO:0000256" key="3">
    <source>
        <dbReference type="ARBA" id="ARBA00023242"/>
    </source>
</evidence>
<dbReference type="Gene3D" id="1.10.10.60">
    <property type="entry name" value="Homeodomain-like"/>
    <property type="match status" value="1"/>
</dbReference>
<gene>
    <name evidence="6" type="ORF">N7515_006938</name>
</gene>
<dbReference type="InterPro" id="IPR004875">
    <property type="entry name" value="DDE_SF_endonuclease_dom"/>
</dbReference>
<dbReference type="InterPro" id="IPR009057">
    <property type="entry name" value="Homeodomain-like_sf"/>
</dbReference>
<dbReference type="EMBL" id="JAPQKL010000005">
    <property type="protein sequence ID" value="KAJ5130899.1"/>
    <property type="molecule type" value="Genomic_DNA"/>
</dbReference>
<dbReference type="Pfam" id="PF05225">
    <property type="entry name" value="HTH_psq"/>
    <property type="match status" value="1"/>
</dbReference>
<dbReference type="RefSeq" id="XP_056521278.1">
    <property type="nucleotide sequence ID" value="XM_056667682.1"/>
</dbReference>
<organism evidence="6 7">
    <name type="scientific">Penicillium bovifimosum</name>
    <dbReference type="NCBI Taxonomy" id="126998"/>
    <lineage>
        <taxon>Eukaryota</taxon>
        <taxon>Fungi</taxon>
        <taxon>Dikarya</taxon>
        <taxon>Ascomycota</taxon>
        <taxon>Pezizomycotina</taxon>
        <taxon>Eurotiomycetes</taxon>
        <taxon>Eurotiomycetidae</taxon>
        <taxon>Eurotiales</taxon>
        <taxon>Aspergillaceae</taxon>
        <taxon>Penicillium</taxon>
    </lineage>
</organism>
<dbReference type="PANTHER" id="PTHR19303:SF62">
    <property type="entry name" value="HTH CENPB-TYPE DOMAIN-CONTAINING PROTEIN-RELATED"/>
    <property type="match status" value="1"/>
</dbReference>
<dbReference type="Pfam" id="PF03221">
    <property type="entry name" value="HTH_Tnp_Tc5"/>
    <property type="match status" value="1"/>
</dbReference>
<dbReference type="Pfam" id="PF03184">
    <property type="entry name" value="DDE_1"/>
    <property type="match status" value="1"/>
</dbReference>
<evidence type="ECO:0000256" key="1">
    <source>
        <dbReference type="ARBA" id="ARBA00004123"/>
    </source>
</evidence>
<dbReference type="InterPro" id="IPR007889">
    <property type="entry name" value="HTH_Psq"/>
</dbReference>
<dbReference type="InterPro" id="IPR006600">
    <property type="entry name" value="HTH_CenpB_DNA-bd_dom"/>
</dbReference>
<dbReference type="Proteomes" id="UP001149079">
    <property type="component" value="Unassembled WGS sequence"/>
</dbReference>
<dbReference type="InterPro" id="IPR050863">
    <property type="entry name" value="CenT-Element_Derived"/>
</dbReference>
<dbReference type="GO" id="GO:0005634">
    <property type="term" value="C:nucleus"/>
    <property type="evidence" value="ECO:0007669"/>
    <property type="project" value="UniProtKB-SubCell"/>
</dbReference>
<accession>A0A9W9GX48</accession>
<dbReference type="SUPFAM" id="SSF46689">
    <property type="entry name" value="Homeodomain-like"/>
    <property type="match status" value="1"/>
</dbReference>
<keyword evidence="2" id="KW-0238">DNA-binding</keyword>
<comment type="caution">
    <text evidence="6">The sequence shown here is derived from an EMBL/GenBank/DDBJ whole genome shotgun (WGS) entry which is preliminary data.</text>
</comment>
<dbReference type="GO" id="GO:0003677">
    <property type="term" value="F:DNA binding"/>
    <property type="evidence" value="ECO:0007669"/>
    <property type="project" value="UniProtKB-KW"/>
</dbReference>
<dbReference type="GeneID" id="81406852"/>
<evidence type="ECO:0000313" key="7">
    <source>
        <dbReference type="Proteomes" id="UP001149079"/>
    </source>
</evidence>
<sequence length="546" mass="62443">MPRRDRASTKYIKSKEQEERIVSAIEAFKNEAICSVREVARRFNVPRTTLQSRLDGRRNRADIRGNSHKLTEAEEESLERWIISMDERGASPGPSSIQEMANLLIHQRGTSPGLPVAKNWAYAYMQRRPILASRFSRYNHERVSCEDPKVIDEWFDLVQKTIVQYGITPEDVYNLDETGFGMGPVERARVVKRAEYCCLKAILDPVTTIGGRFDNEAQPLDGFPDELRCEVSPDGWTTDEISLRWLEKLFIPSTTSRTKGKYRLLILDGHGKHLTPKFDEICEKNSIIPICTPLHSSSHLLHPLDVGCLDIFTRSYRRMIRNLQAGHNYINPRDLLNAYHSFRKEAFKPETIVNSFAAAGLIPFSPDRVTSKLGVQPRTPSPAPSLGSDCEPDTPRNLAEIRKLGNRLKASLRKNHPNAPSWLFPLLDEMCEDTEALAKYNEAARKKLRELHAENARLDQEAEIEKLLGERSRSTSPISPEEDFSIPERPELSVEEREAQVARGKAWREQALAWKRSRTRPRSKRLCGICRQPGHRRETCLERDNS</sequence>
<keyword evidence="7" id="KW-1185">Reference proteome</keyword>
<evidence type="ECO:0000259" key="5">
    <source>
        <dbReference type="PROSITE" id="PS51253"/>
    </source>
</evidence>
<evidence type="ECO:0000313" key="6">
    <source>
        <dbReference type="EMBL" id="KAJ5130899.1"/>
    </source>
</evidence>
<proteinExistence type="predicted"/>
<feature type="domain" description="HTH CENPB-type" evidence="5">
    <location>
        <begin position="62"/>
        <end position="134"/>
    </location>
</feature>
<reference evidence="6" key="1">
    <citation type="submission" date="2022-11" db="EMBL/GenBank/DDBJ databases">
        <authorList>
            <person name="Petersen C."/>
        </authorList>
    </citation>
    <scope>NUCLEOTIDE SEQUENCE</scope>
    <source>
        <strain evidence="6">IBT 22155</strain>
    </source>
</reference>
<keyword evidence="3" id="KW-0539">Nucleus</keyword>
<feature type="region of interest" description="Disordered" evidence="4">
    <location>
        <begin position="467"/>
        <end position="493"/>
    </location>
</feature>